<reference evidence="7 8" key="1">
    <citation type="submission" date="2019-02" db="EMBL/GenBank/DDBJ databases">
        <title>Deep-cultivation of Planctomycetes and their phenomic and genomic characterization uncovers novel biology.</title>
        <authorList>
            <person name="Wiegand S."/>
            <person name="Jogler M."/>
            <person name="Boedeker C."/>
            <person name="Pinto D."/>
            <person name="Vollmers J."/>
            <person name="Rivas-Marin E."/>
            <person name="Kohn T."/>
            <person name="Peeters S.H."/>
            <person name="Heuer A."/>
            <person name="Rast P."/>
            <person name="Oberbeckmann S."/>
            <person name="Bunk B."/>
            <person name="Jeske O."/>
            <person name="Meyerdierks A."/>
            <person name="Storesund J.E."/>
            <person name="Kallscheuer N."/>
            <person name="Luecker S."/>
            <person name="Lage O.M."/>
            <person name="Pohl T."/>
            <person name="Merkel B.J."/>
            <person name="Hornburger P."/>
            <person name="Mueller R.-W."/>
            <person name="Bruemmer F."/>
            <person name="Labrenz M."/>
            <person name="Spormann A.M."/>
            <person name="Op den Camp H."/>
            <person name="Overmann J."/>
            <person name="Amann R."/>
            <person name="Jetten M.S.M."/>
            <person name="Mascher T."/>
            <person name="Medema M.H."/>
            <person name="Devos D.P."/>
            <person name="Kaster A.-K."/>
            <person name="Ovreas L."/>
            <person name="Rohde M."/>
            <person name="Galperin M.Y."/>
            <person name="Jogler C."/>
        </authorList>
    </citation>
    <scope>NUCLEOTIDE SEQUENCE [LARGE SCALE GENOMIC DNA]</scope>
    <source>
        <strain evidence="7 8">EC9</strain>
    </source>
</reference>
<dbReference type="InterPro" id="IPR052527">
    <property type="entry name" value="Metal_cation-efflux_comp"/>
</dbReference>
<evidence type="ECO:0000256" key="4">
    <source>
        <dbReference type="ARBA" id="ARBA00023136"/>
    </source>
</evidence>
<feature type="compositionally biased region" description="Basic and acidic residues" evidence="5">
    <location>
        <begin position="1"/>
        <end position="10"/>
    </location>
</feature>
<evidence type="ECO:0000256" key="5">
    <source>
        <dbReference type="SAM" id="MobiDB-lite"/>
    </source>
</evidence>
<keyword evidence="8" id="KW-1185">Reference proteome</keyword>
<dbReference type="RefSeq" id="WP_145346478.1">
    <property type="nucleotide sequence ID" value="NZ_CP036261.1"/>
</dbReference>
<dbReference type="EMBL" id="CP036261">
    <property type="protein sequence ID" value="QDS88923.1"/>
    <property type="molecule type" value="Genomic_DNA"/>
</dbReference>
<dbReference type="PANTHER" id="PTHR43847:SF1">
    <property type="entry name" value="BLL3993 PROTEIN"/>
    <property type="match status" value="1"/>
</dbReference>
<feature type="transmembrane region" description="Helical" evidence="6">
    <location>
        <begin position="103"/>
        <end position="136"/>
    </location>
</feature>
<dbReference type="Gene3D" id="1.20.120.1630">
    <property type="match status" value="1"/>
</dbReference>
<dbReference type="AlphaFoldDB" id="A0A517M222"/>
<dbReference type="GO" id="GO:0008168">
    <property type="term" value="F:methyltransferase activity"/>
    <property type="evidence" value="ECO:0007669"/>
    <property type="project" value="UniProtKB-KW"/>
</dbReference>
<keyword evidence="2 6" id="KW-0812">Transmembrane</keyword>
<gene>
    <name evidence="7" type="ORF">EC9_31180</name>
</gene>
<sequence length="167" mass="18389">MPDPGSDRQRAAATGRTGRSELRPSGFDRGLVFVQFLVPTLLIFSLRIDRANAAALLICIAGTLLHVAALRSLGRRNLRVLPQPKTDGTLTVSGPYRIVRHPMYTALLLFCSGLAVAPLAFWKVAAMLVLLGVLIVKAKREEKFLSRCYPEYAAYAKSNWMLLPPIL</sequence>
<keyword evidence="7" id="KW-0489">Methyltransferase</keyword>
<organism evidence="7 8">
    <name type="scientific">Rosistilla ulvae</name>
    <dbReference type="NCBI Taxonomy" id="1930277"/>
    <lineage>
        <taxon>Bacteria</taxon>
        <taxon>Pseudomonadati</taxon>
        <taxon>Planctomycetota</taxon>
        <taxon>Planctomycetia</taxon>
        <taxon>Pirellulales</taxon>
        <taxon>Pirellulaceae</taxon>
        <taxon>Rosistilla</taxon>
    </lineage>
</organism>
<dbReference type="PANTHER" id="PTHR43847">
    <property type="entry name" value="BLL3993 PROTEIN"/>
    <property type="match status" value="1"/>
</dbReference>
<dbReference type="KEGG" id="ruv:EC9_31180"/>
<dbReference type="OrthoDB" id="9789029at2"/>
<protein>
    <submittedName>
        <fullName evidence="7">Isoprenylcysteine carboxyl methyltransferase (ICMT) family protein</fullName>
    </submittedName>
</protein>
<proteinExistence type="predicted"/>
<feature type="transmembrane region" description="Helical" evidence="6">
    <location>
        <begin position="53"/>
        <end position="73"/>
    </location>
</feature>
<keyword evidence="7" id="KW-0808">Transferase</keyword>
<keyword evidence="3 6" id="KW-1133">Transmembrane helix</keyword>
<keyword evidence="4 6" id="KW-0472">Membrane</keyword>
<evidence type="ECO:0000313" key="7">
    <source>
        <dbReference type="EMBL" id="QDS88923.1"/>
    </source>
</evidence>
<feature type="transmembrane region" description="Helical" evidence="6">
    <location>
        <begin position="30"/>
        <end position="46"/>
    </location>
</feature>
<dbReference type="InterPro" id="IPR007318">
    <property type="entry name" value="Phopholipid_MeTrfase"/>
</dbReference>
<evidence type="ECO:0000313" key="8">
    <source>
        <dbReference type="Proteomes" id="UP000319557"/>
    </source>
</evidence>
<evidence type="ECO:0000256" key="1">
    <source>
        <dbReference type="ARBA" id="ARBA00004127"/>
    </source>
</evidence>
<dbReference type="Pfam" id="PF04191">
    <property type="entry name" value="PEMT"/>
    <property type="match status" value="1"/>
</dbReference>
<evidence type="ECO:0000256" key="6">
    <source>
        <dbReference type="SAM" id="Phobius"/>
    </source>
</evidence>
<accession>A0A517M222</accession>
<dbReference type="GO" id="GO:0032259">
    <property type="term" value="P:methylation"/>
    <property type="evidence" value="ECO:0007669"/>
    <property type="project" value="UniProtKB-KW"/>
</dbReference>
<dbReference type="Proteomes" id="UP000319557">
    <property type="component" value="Chromosome"/>
</dbReference>
<feature type="region of interest" description="Disordered" evidence="5">
    <location>
        <begin position="1"/>
        <end position="21"/>
    </location>
</feature>
<evidence type="ECO:0000256" key="3">
    <source>
        <dbReference type="ARBA" id="ARBA00022989"/>
    </source>
</evidence>
<dbReference type="GO" id="GO:0012505">
    <property type="term" value="C:endomembrane system"/>
    <property type="evidence" value="ECO:0007669"/>
    <property type="project" value="UniProtKB-SubCell"/>
</dbReference>
<comment type="subcellular location">
    <subcellularLocation>
        <location evidence="1">Endomembrane system</location>
        <topology evidence="1">Multi-pass membrane protein</topology>
    </subcellularLocation>
</comment>
<evidence type="ECO:0000256" key="2">
    <source>
        <dbReference type="ARBA" id="ARBA00022692"/>
    </source>
</evidence>
<name>A0A517M222_9BACT</name>